<dbReference type="PANTHER" id="PTHR30244:SF34">
    <property type="entry name" value="DTDP-4-AMINO-4,6-DIDEOXYGALACTOSE TRANSAMINASE"/>
    <property type="match status" value="1"/>
</dbReference>
<reference evidence="6" key="1">
    <citation type="submission" date="2022-12" db="EMBL/GenBank/DDBJ databases">
        <authorList>
            <person name="Ruckert C."/>
            <person name="Busche T."/>
            <person name="Kalinowski J."/>
            <person name="Wittmann C."/>
        </authorList>
    </citation>
    <scope>NUCLEOTIDE SEQUENCE</scope>
    <source>
        <strain evidence="6">DSM 40467</strain>
    </source>
</reference>
<dbReference type="RefSeq" id="WP_269664781.1">
    <property type="nucleotide sequence ID" value="NZ_CP114413.1"/>
</dbReference>
<dbReference type="SUPFAM" id="SSF53383">
    <property type="entry name" value="PLP-dependent transferases"/>
    <property type="match status" value="1"/>
</dbReference>
<evidence type="ECO:0000256" key="5">
    <source>
        <dbReference type="ARBA" id="ARBA00038398"/>
    </source>
</evidence>
<dbReference type="Proteomes" id="UP001164439">
    <property type="component" value="Chromosome"/>
</dbReference>
<dbReference type="Gene3D" id="3.40.640.10">
    <property type="entry name" value="Type I PLP-dependent aspartate aminotransferase-like (Major domain)"/>
    <property type="match status" value="1"/>
</dbReference>
<organism evidence="6 7">
    <name type="scientific">Streptomyces cinnabarinus</name>
    <dbReference type="NCBI Taxonomy" id="67287"/>
    <lineage>
        <taxon>Bacteria</taxon>
        <taxon>Bacillati</taxon>
        <taxon>Actinomycetota</taxon>
        <taxon>Actinomycetes</taxon>
        <taxon>Kitasatosporales</taxon>
        <taxon>Streptomycetaceae</taxon>
        <taxon>Streptomyces</taxon>
    </lineage>
</organism>
<dbReference type="EMBL" id="CP114413">
    <property type="protein sequence ID" value="WAZ27331.1"/>
    <property type="molecule type" value="Genomic_DNA"/>
</dbReference>
<evidence type="ECO:0000256" key="3">
    <source>
        <dbReference type="ARBA" id="ARBA00022679"/>
    </source>
</evidence>
<keyword evidence="2 6" id="KW-0032">Aminotransferase</keyword>
<dbReference type="GO" id="GO:0008483">
    <property type="term" value="F:transaminase activity"/>
    <property type="evidence" value="ECO:0007669"/>
    <property type="project" value="UniProtKB-KW"/>
</dbReference>
<keyword evidence="3" id="KW-0808">Transferase</keyword>
<keyword evidence="4" id="KW-0663">Pyridoxal phosphate</keyword>
<accession>A0ABY7KRW1</accession>
<evidence type="ECO:0000313" key="6">
    <source>
        <dbReference type="EMBL" id="WAZ27331.1"/>
    </source>
</evidence>
<evidence type="ECO:0000313" key="7">
    <source>
        <dbReference type="Proteomes" id="UP001164439"/>
    </source>
</evidence>
<dbReference type="InterPro" id="IPR015421">
    <property type="entry name" value="PyrdxlP-dep_Trfase_major"/>
</dbReference>
<keyword evidence="7" id="KW-1185">Reference proteome</keyword>
<evidence type="ECO:0000256" key="1">
    <source>
        <dbReference type="ARBA" id="ARBA00001933"/>
    </source>
</evidence>
<evidence type="ECO:0000256" key="4">
    <source>
        <dbReference type="ARBA" id="ARBA00022898"/>
    </source>
</evidence>
<gene>
    <name evidence="6" type="ORF">STRCI_008155</name>
</gene>
<evidence type="ECO:0000256" key="2">
    <source>
        <dbReference type="ARBA" id="ARBA00022576"/>
    </source>
</evidence>
<proteinExistence type="inferred from homology"/>
<protein>
    <submittedName>
        <fullName evidence="6">DegT/DnrJ/EryC1/StrS family aminotransferase</fullName>
    </submittedName>
</protein>
<comment type="similarity">
    <text evidence="5">Belongs to the DegT/DnrJ/EryC1 family. L-glutamine:2-deoxy-scyllo-inosose/scyllo-inosose aminotransferase subfamily.</text>
</comment>
<name>A0ABY7KRW1_9ACTN</name>
<dbReference type="InterPro" id="IPR015424">
    <property type="entry name" value="PyrdxlP-dep_Trfase"/>
</dbReference>
<dbReference type="PANTHER" id="PTHR30244">
    <property type="entry name" value="TRANSAMINASE"/>
    <property type="match status" value="1"/>
</dbReference>
<dbReference type="Pfam" id="PF01041">
    <property type="entry name" value="DegT_DnrJ_EryC1"/>
    <property type="match status" value="1"/>
</dbReference>
<sequence length="92" mass="9960">MHEDGCPALDVRGCRCRTGEEVIVPALTLHATATPLLHIGAASPALADIDTRGQFDLDDVARRITRRTKVVVAVHLWGLPENMDALMTRSSS</sequence>
<comment type="cofactor">
    <cofactor evidence="1">
        <name>pyridoxal 5'-phosphate</name>
        <dbReference type="ChEBI" id="CHEBI:597326"/>
    </cofactor>
</comment>
<dbReference type="InterPro" id="IPR000653">
    <property type="entry name" value="DegT/StrS_aminotransferase"/>
</dbReference>